<dbReference type="SUPFAM" id="SSF52540">
    <property type="entry name" value="P-loop containing nucleoside triphosphate hydrolases"/>
    <property type="match status" value="1"/>
</dbReference>
<dbReference type="AlphaFoldDB" id="A0A1T4LNX2"/>
<keyword evidence="5" id="KW-1185">Reference proteome</keyword>
<organism evidence="4 5">
    <name type="scientific">Garciella nitratireducens DSM 15102</name>
    <dbReference type="NCBI Taxonomy" id="1121911"/>
    <lineage>
        <taxon>Bacteria</taxon>
        <taxon>Bacillati</taxon>
        <taxon>Bacillota</taxon>
        <taxon>Clostridia</taxon>
        <taxon>Eubacteriales</taxon>
        <taxon>Eubacteriaceae</taxon>
        <taxon>Garciella</taxon>
    </lineage>
</organism>
<dbReference type="PANTHER" id="PTHR32071">
    <property type="entry name" value="TRANSCRIPTIONAL REGULATORY PROTEIN"/>
    <property type="match status" value="1"/>
</dbReference>
<evidence type="ECO:0000256" key="2">
    <source>
        <dbReference type="ARBA" id="ARBA00022840"/>
    </source>
</evidence>
<protein>
    <submittedName>
        <fullName evidence="4">Transcriptional regulator containing an AAA-type ATPase domain and a DNA-binding domain</fullName>
    </submittedName>
</protein>
<feature type="domain" description="Sigma-54 factor interaction" evidence="3">
    <location>
        <begin position="112"/>
        <end position="346"/>
    </location>
</feature>
<evidence type="ECO:0000313" key="4">
    <source>
        <dbReference type="EMBL" id="SJZ56439.1"/>
    </source>
</evidence>
<proteinExistence type="predicted"/>
<dbReference type="Proteomes" id="UP000196365">
    <property type="component" value="Unassembled WGS sequence"/>
</dbReference>
<dbReference type="Pfam" id="PF00158">
    <property type="entry name" value="Sigma54_activat"/>
    <property type="match status" value="1"/>
</dbReference>
<dbReference type="GO" id="GO:0005524">
    <property type="term" value="F:ATP binding"/>
    <property type="evidence" value="ECO:0007669"/>
    <property type="project" value="UniProtKB-KW"/>
</dbReference>
<dbReference type="EMBL" id="FUWV01000004">
    <property type="protein sequence ID" value="SJZ56439.1"/>
    <property type="molecule type" value="Genomic_DNA"/>
</dbReference>
<evidence type="ECO:0000313" key="5">
    <source>
        <dbReference type="Proteomes" id="UP000196365"/>
    </source>
</evidence>
<dbReference type="InterPro" id="IPR003593">
    <property type="entry name" value="AAA+_ATPase"/>
</dbReference>
<accession>A0A1T4LNX2</accession>
<name>A0A1T4LNX2_9FIRM</name>
<dbReference type="GO" id="GO:0006355">
    <property type="term" value="P:regulation of DNA-templated transcription"/>
    <property type="evidence" value="ECO:0007669"/>
    <property type="project" value="InterPro"/>
</dbReference>
<dbReference type="InterPro" id="IPR025943">
    <property type="entry name" value="Sigma_54_int_dom_ATP-bd_2"/>
</dbReference>
<keyword evidence="1" id="KW-0547">Nucleotide-binding</keyword>
<evidence type="ECO:0000256" key="1">
    <source>
        <dbReference type="ARBA" id="ARBA00022741"/>
    </source>
</evidence>
<keyword evidence="4" id="KW-0238">DNA-binding</keyword>
<gene>
    <name evidence="4" type="ORF">SAMN02745973_01054</name>
</gene>
<dbReference type="PANTHER" id="PTHR32071:SF90">
    <property type="entry name" value="TRANSCRIPTIONAL REGULATORY PROTEIN LEVR"/>
    <property type="match status" value="1"/>
</dbReference>
<dbReference type="InterPro" id="IPR027417">
    <property type="entry name" value="P-loop_NTPase"/>
</dbReference>
<dbReference type="PROSITE" id="PS50045">
    <property type="entry name" value="SIGMA54_INTERACT_4"/>
    <property type="match status" value="1"/>
</dbReference>
<reference evidence="4 5" key="1">
    <citation type="submission" date="2017-02" db="EMBL/GenBank/DDBJ databases">
        <authorList>
            <person name="Peterson S.W."/>
        </authorList>
    </citation>
    <scope>NUCLEOTIDE SEQUENCE [LARGE SCALE GENOMIC DNA]</scope>
    <source>
        <strain evidence="4 5">DSM 15102</strain>
    </source>
</reference>
<dbReference type="PROSITE" id="PS00676">
    <property type="entry name" value="SIGMA54_INTERACT_2"/>
    <property type="match status" value="1"/>
</dbReference>
<dbReference type="Gene3D" id="3.40.50.300">
    <property type="entry name" value="P-loop containing nucleotide triphosphate hydrolases"/>
    <property type="match status" value="1"/>
</dbReference>
<dbReference type="CDD" id="cd00009">
    <property type="entry name" value="AAA"/>
    <property type="match status" value="1"/>
</dbReference>
<dbReference type="InterPro" id="IPR002078">
    <property type="entry name" value="Sigma_54_int"/>
</dbReference>
<sequence>MKRIDKIYNCLVEKSKTLTLQNLKEKKGFSAGEISADLGILRNNVSMELNNLLRQDKIIKLKGRPVLYIDKAVVENLIGYKLDKGFNVLEDINQLIKEEKSEKKDLSPFHSLIGAHSGLRNQIEQAKAAIFYPPNGLHTLIIGQTGVGKTLFANTMYKYAKFTKRLEEDAPFIVFNCADYYNNPQLLISHIFGHVKGAFTGADSDKEGIVEKANNGILFLDEIHRLPPEGQEMIFYFMDTGTYNKLGESERKRKANVLIIAATTEEPTSSLLKTFLRRIPIIINIPNFEERPIKDRLDMVKFLFANEAHRVNKSIKIQADAVKALIGSVSYGNIGQLKSNIQLVCAKGFLNSMGDKEFINIDFKSLPSEIKNGFFNLSSKREEIEEVSQLIQSHLMILPSGHRNSIKDDDYEPPFNLYKIIEDKVALLKEEGVDEEYIKKFITTDINIHIKSFYDKF</sequence>
<dbReference type="RefSeq" id="WP_341456080.1">
    <property type="nucleotide sequence ID" value="NZ_FUWV01000004.1"/>
</dbReference>
<evidence type="ECO:0000259" key="3">
    <source>
        <dbReference type="PROSITE" id="PS50045"/>
    </source>
</evidence>
<dbReference type="SMART" id="SM00382">
    <property type="entry name" value="AAA"/>
    <property type="match status" value="1"/>
</dbReference>
<dbReference type="GO" id="GO:0003677">
    <property type="term" value="F:DNA binding"/>
    <property type="evidence" value="ECO:0007669"/>
    <property type="project" value="UniProtKB-KW"/>
</dbReference>
<keyword evidence="2" id="KW-0067">ATP-binding</keyword>